<keyword evidence="1" id="KW-0472">Membrane</keyword>
<protein>
    <submittedName>
        <fullName evidence="3">Uncharacterized protein LOC108043843</fullName>
    </submittedName>
</protein>
<dbReference type="PANTHER" id="PTHR23279">
    <property type="entry name" value="DEFECTIVE PROBOSCIS EXTENSION RESPONSE DPR -RELATED"/>
    <property type="match status" value="1"/>
</dbReference>
<evidence type="ECO:0000313" key="3">
    <source>
        <dbReference type="RefSeq" id="XP_016978144.1"/>
    </source>
</evidence>
<gene>
    <name evidence="3" type="primary">LOC108043843</name>
</gene>
<dbReference type="SUPFAM" id="SSF48726">
    <property type="entry name" value="Immunoglobulin"/>
    <property type="match status" value="1"/>
</dbReference>
<name>A0A6P4ENF9_DRORH</name>
<dbReference type="InterPro" id="IPR007110">
    <property type="entry name" value="Ig-like_dom"/>
</dbReference>
<proteinExistence type="predicted"/>
<dbReference type="InterPro" id="IPR013783">
    <property type="entry name" value="Ig-like_fold"/>
</dbReference>
<feature type="transmembrane region" description="Helical" evidence="1">
    <location>
        <begin position="40"/>
        <end position="57"/>
    </location>
</feature>
<dbReference type="GO" id="GO:0050808">
    <property type="term" value="P:synapse organization"/>
    <property type="evidence" value="ECO:0007669"/>
    <property type="project" value="TreeGrafter"/>
</dbReference>
<accession>A0A6P4ENF9</accession>
<dbReference type="PANTHER" id="PTHR23279:SF41">
    <property type="entry name" value="DEFECTIVE PROBOSCIS EXTENSION RESPONSE 4-RELATED"/>
    <property type="match status" value="1"/>
</dbReference>
<dbReference type="InterPro" id="IPR003598">
    <property type="entry name" value="Ig_sub2"/>
</dbReference>
<dbReference type="CDD" id="cd00099">
    <property type="entry name" value="IgV"/>
    <property type="match status" value="1"/>
</dbReference>
<dbReference type="AlphaFoldDB" id="A0A6P4ENF9"/>
<dbReference type="Pfam" id="PF07686">
    <property type="entry name" value="V-set"/>
    <property type="match status" value="1"/>
</dbReference>
<dbReference type="RefSeq" id="XP_016978144.1">
    <property type="nucleotide sequence ID" value="XM_017122655.1"/>
</dbReference>
<dbReference type="PROSITE" id="PS50835">
    <property type="entry name" value="IG_LIKE"/>
    <property type="match status" value="1"/>
</dbReference>
<dbReference type="InterPro" id="IPR036179">
    <property type="entry name" value="Ig-like_dom_sf"/>
</dbReference>
<dbReference type="OrthoDB" id="6427221at2759"/>
<dbReference type="SMART" id="SM00409">
    <property type="entry name" value="IG"/>
    <property type="match status" value="1"/>
</dbReference>
<keyword evidence="1" id="KW-1133">Transmembrane helix</keyword>
<keyword evidence="1" id="KW-0812">Transmembrane</keyword>
<dbReference type="InterPro" id="IPR013106">
    <property type="entry name" value="Ig_V-set"/>
</dbReference>
<dbReference type="Gene3D" id="2.60.40.10">
    <property type="entry name" value="Immunoglobulins"/>
    <property type="match status" value="1"/>
</dbReference>
<dbReference type="InterPro" id="IPR037448">
    <property type="entry name" value="Zig-8"/>
</dbReference>
<dbReference type="SMART" id="SM00408">
    <property type="entry name" value="IGc2"/>
    <property type="match status" value="1"/>
</dbReference>
<feature type="domain" description="Ig-like" evidence="2">
    <location>
        <begin position="90"/>
        <end position="185"/>
    </location>
</feature>
<evidence type="ECO:0000256" key="1">
    <source>
        <dbReference type="SAM" id="Phobius"/>
    </source>
</evidence>
<evidence type="ECO:0000259" key="2">
    <source>
        <dbReference type="PROSITE" id="PS50835"/>
    </source>
</evidence>
<sequence length="216" mass="24556">MRWRHAVRATFTPTTATESSPLLGKVISNSRAPQIAHEMLVEYFMALLVIMGLTAPVDKQGRRSSQYFGHMAAAEDLSNLIPDNYDGLDPLFDNSTEREIIAALGTTARLHCRVRNLGDRAVSWIRQRDLHILTIGIMTYTNDQRFLARHIDNSDEWVLKIVSVQPRDAGIYECQVSTEPKISLAYKLIVVSKYLSGKRGIRIYFVKKLTQHLEKI</sequence>
<dbReference type="GO" id="GO:0032589">
    <property type="term" value="C:neuron projection membrane"/>
    <property type="evidence" value="ECO:0007669"/>
    <property type="project" value="TreeGrafter"/>
</dbReference>
<dbReference type="InterPro" id="IPR003599">
    <property type="entry name" value="Ig_sub"/>
</dbReference>
<organism evidence="3">
    <name type="scientific">Drosophila rhopaloa</name>
    <name type="common">Fruit fly</name>
    <dbReference type="NCBI Taxonomy" id="1041015"/>
    <lineage>
        <taxon>Eukaryota</taxon>
        <taxon>Metazoa</taxon>
        <taxon>Ecdysozoa</taxon>
        <taxon>Arthropoda</taxon>
        <taxon>Hexapoda</taxon>
        <taxon>Insecta</taxon>
        <taxon>Pterygota</taxon>
        <taxon>Neoptera</taxon>
        <taxon>Endopterygota</taxon>
        <taxon>Diptera</taxon>
        <taxon>Brachycera</taxon>
        <taxon>Muscomorpha</taxon>
        <taxon>Ephydroidea</taxon>
        <taxon>Drosophilidae</taxon>
        <taxon>Drosophila</taxon>
        <taxon>Sophophora</taxon>
    </lineage>
</organism>
<reference evidence="3" key="1">
    <citation type="submission" date="2025-08" db="UniProtKB">
        <authorList>
            <consortium name="RefSeq"/>
        </authorList>
    </citation>
    <scope>IDENTIFICATION</scope>
</reference>
<dbReference type="FunFam" id="2.60.40.10:FF:000129">
    <property type="entry name" value="CLUMA_CG018772, isoform A"/>
    <property type="match status" value="1"/>
</dbReference>